<dbReference type="AlphaFoldDB" id="A0A8H6KZU2"/>
<dbReference type="EMBL" id="JACCJB010000002">
    <property type="protein sequence ID" value="KAF6230310.1"/>
    <property type="molecule type" value="Genomic_DNA"/>
</dbReference>
<dbReference type="RefSeq" id="XP_037157567.1">
    <property type="nucleotide sequence ID" value="XM_037295566.1"/>
</dbReference>
<evidence type="ECO:0000313" key="3">
    <source>
        <dbReference type="EMBL" id="KAF6230310.1"/>
    </source>
</evidence>
<name>A0A8H6KZU2_9LECA</name>
<feature type="chain" id="PRO_5034168962" description="DUF7729 domain-containing protein" evidence="1">
    <location>
        <begin position="19"/>
        <end position="350"/>
    </location>
</feature>
<evidence type="ECO:0000259" key="2">
    <source>
        <dbReference type="Pfam" id="PF24855"/>
    </source>
</evidence>
<reference evidence="3 4" key="1">
    <citation type="journal article" date="2020" name="Genomics">
        <title>Complete, high-quality genomes from long-read metagenomic sequencing of two wolf lichen thalli reveals enigmatic genome architecture.</title>
        <authorList>
            <person name="McKenzie S.K."/>
            <person name="Walston R.F."/>
            <person name="Allen J.L."/>
        </authorList>
    </citation>
    <scope>NUCLEOTIDE SEQUENCE [LARGE SCALE GENOMIC DNA]</scope>
    <source>
        <strain evidence="3">WasteWater1</strain>
    </source>
</reference>
<evidence type="ECO:0000313" key="4">
    <source>
        <dbReference type="Proteomes" id="UP000593566"/>
    </source>
</evidence>
<accession>A0A8H6KZU2</accession>
<organism evidence="3 4">
    <name type="scientific">Letharia lupina</name>
    <dbReference type="NCBI Taxonomy" id="560253"/>
    <lineage>
        <taxon>Eukaryota</taxon>
        <taxon>Fungi</taxon>
        <taxon>Dikarya</taxon>
        <taxon>Ascomycota</taxon>
        <taxon>Pezizomycotina</taxon>
        <taxon>Lecanoromycetes</taxon>
        <taxon>OSLEUM clade</taxon>
        <taxon>Lecanoromycetidae</taxon>
        <taxon>Lecanorales</taxon>
        <taxon>Lecanorineae</taxon>
        <taxon>Parmeliaceae</taxon>
        <taxon>Letharia</taxon>
    </lineage>
</organism>
<protein>
    <recommendedName>
        <fullName evidence="2">DUF7729 domain-containing protein</fullName>
    </recommendedName>
</protein>
<dbReference type="PANTHER" id="PTHR39460:SF1">
    <property type="entry name" value="C6 TRANSCRIPTION FACTOR"/>
    <property type="match status" value="1"/>
</dbReference>
<feature type="signal peptide" evidence="1">
    <location>
        <begin position="1"/>
        <end position="18"/>
    </location>
</feature>
<sequence length="350" mass="35564">MFLFMAMIFSVLCMPTEAAEHPGSQSRAVKGPFVDGRILFDHEAAPQPALHRRDDSVSTDTASTTTAAEVAVTSSSSDPSTTPTSLPRAFDGGFGTNFTQPSCPTFLRSMVSNDTFISCVPFSLLLQNSMSFFDATRSLSTITAVLDASCSVFFPTCSALMSSLALTLRSPSACQADYGSENPQVRQAYAGLLAYDVSYGASCLKDPPAAADNHPNNNDNDNSAYCFANAVTNASAPTGSYVYYVPLGIGLPSGSLPTCDACLAATMAVYAAAAPNRTQPLNLDYVASATLVNDMCGPAFVNASVPAAAGGAGGGGGGGGGTRSAASRAGAAWGAWAGVLVGAAAVVAAS</sequence>
<gene>
    <name evidence="3" type="ORF">HO133_004650</name>
</gene>
<dbReference type="Pfam" id="PF24855">
    <property type="entry name" value="DUF7729"/>
    <property type="match status" value="1"/>
</dbReference>
<dbReference type="Proteomes" id="UP000593566">
    <property type="component" value="Unassembled WGS sequence"/>
</dbReference>
<evidence type="ECO:0000256" key="1">
    <source>
        <dbReference type="SAM" id="SignalP"/>
    </source>
</evidence>
<keyword evidence="1" id="KW-0732">Signal</keyword>
<dbReference type="GeneID" id="59333057"/>
<feature type="domain" description="DUF7729" evidence="2">
    <location>
        <begin position="85"/>
        <end position="304"/>
    </location>
</feature>
<proteinExistence type="predicted"/>
<keyword evidence="4" id="KW-1185">Reference proteome</keyword>
<dbReference type="PANTHER" id="PTHR39460">
    <property type="entry name" value="EXPRESSED PROTEIN"/>
    <property type="match status" value="1"/>
</dbReference>
<dbReference type="InterPro" id="IPR056146">
    <property type="entry name" value="DUF7729"/>
</dbReference>
<comment type="caution">
    <text evidence="3">The sequence shown here is derived from an EMBL/GenBank/DDBJ whole genome shotgun (WGS) entry which is preliminary data.</text>
</comment>